<dbReference type="CDD" id="cd11301">
    <property type="entry name" value="Fut1_Fut2_like"/>
    <property type="match status" value="1"/>
</dbReference>
<evidence type="ECO:0008006" key="4">
    <source>
        <dbReference type="Google" id="ProtNLM"/>
    </source>
</evidence>
<dbReference type="PANTHER" id="PTHR11927">
    <property type="entry name" value="GALACTOSIDE 2-L-FUCOSYLTRANSFERASE"/>
    <property type="match status" value="1"/>
</dbReference>
<evidence type="ECO:0000313" key="3">
    <source>
        <dbReference type="EMBL" id="QHU06615.1"/>
    </source>
</evidence>
<keyword evidence="2" id="KW-0808">Transferase</keyword>
<sequence length="241" mass="28154">MITITLLGGIGNQLFQLAFLEYVTRLNKKPLVISDLNSPSTGHSSIKYYETIFKHWKQFYGSVNLPTVRENTKMNYQDWSNLSNCKLVGYFQRYEYIPNDFISKLSFDESILTKYPDISLKYFIHIRGGDYKNNSFHQLNLTNYYKKCLELCKGNDFVIFTNDIPYAKEVLPTYPIIEENEVDTLLLMSKCRGCICVNSTFSWWGAFLNPNRPIYFPAKWWNDSSMDSSGLYFPQCNIVDL</sequence>
<reference evidence="3" key="1">
    <citation type="journal article" date="2020" name="Nature">
        <title>Giant virus diversity and host interactions through global metagenomics.</title>
        <authorList>
            <person name="Schulz F."/>
            <person name="Roux S."/>
            <person name="Paez-Espino D."/>
            <person name="Jungbluth S."/>
            <person name="Walsh D.A."/>
            <person name="Denef V.J."/>
            <person name="McMahon K.D."/>
            <person name="Konstantinidis K.T."/>
            <person name="Eloe-Fadrosh E.A."/>
            <person name="Kyrpides N.C."/>
            <person name="Woyke T."/>
        </authorList>
    </citation>
    <scope>NUCLEOTIDE SEQUENCE</scope>
    <source>
        <strain evidence="3">GVMAG-S-1035315-10</strain>
    </source>
</reference>
<protein>
    <recommendedName>
        <fullName evidence="4">Alpha-1,2-fucosyltransferase</fullName>
    </recommendedName>
</protein>
<keyword evidence="1" id="KW-0328">Glycosyltransferase</keyword>
<dbReference type="Pfam" id="PF01531">
    <property type="entry name" value="Glyco_transf_11"/>
    <property type="match status" value="1"/>
</dbReference>
<dbReference type="GO" id="GO:0005975">
    <property type="term" value="P:carbohydrate metabolic process"/>
    <property type="evidence" value="ECO:0007669"/>
    <property type="project" value="InterPro"/>
</dbReference>
<dbReference type="AlphaFoldDB" id="A0A6C0JLI2"/>
<evidence type="ECO:0000256" key="2">
    <source>
        <dbReference type="ARBA" id="ARBA00022679"/>
    </source>
</evidence>
<dbReference type="EMBL" id="MN740658">
    <property type="protein sequence ID" value="QHU06615.1"/>
    <property type="molecule type" value="Genomic_DNA"/>
</dbReference>
<dbReference type="GO" id="GO:0008107">
    <property type="term" value="F:galactoside 2-alpha-L-fucosyltransferase activity"/>
    <property type="evidence" value="ECO:0007669"/>
    <property type="project" value="InterPro"/>
</dbReference>
<evidence type="ECO:0000256" key="1">
    <source>
        <dbReference type="ARBA" id="ARBA00022676"/>
    </source>
</evidence>
<proteinExistence type="predicted"/>
<accession>A0A6C0JLI2</accession>
<dbReference type="InterPro" id="IPR002516">
    <property type="entry name" value="Glyco_trans_11"/>
</dbReference>
<dbReference type="PANTHER" id="PTHR11927:SF9">
    <property type="entry name" value="L-FUCOSYLTRANSFERASE"/>
    <property type="match status" value="1"/>
</dbReference>
<organism evidence="3">
    <name type="scientific">viral metagenome</name>
    <dbReference type="NCBI Taxonomy" id="1070528"/>
    <lineage>
        <taxon>unclassified sequences</taxon>
        <taxon>metagenomes</taxon>
        <taxon>organismal metagenomes</taxon>
    </lineage>
</organism>
<name>A0A6C0JLI2_9ZZZZ</name>
<dbReference type="GO" id="GO:0016020">
    <property type="term" value="C:membrane"/>
    <property type="evidence" value="ECO:0007669"/>
    <property type="project" value="InterPro"/>
</dbReference>